<evidence type="ECO:0000256" key="2">
    <source>
        <dbReference type="ARBA" id="ARBA00004111"/>
    </source>
</evidence>
<dbReference type="Pfam" id="PF06441">
    <property type="entry name" value="EHN"/>
    <property type="match status" value="1"/>
</dbReference>
<keyword evidence="4 6" id="KW-0058">Aromatic hydrocarbons catabolism</keyword>
<evidence type="ECO:0000256" key="4">
    <source>
        <dbReference type="ARBA" id="ARBA00022797"/>
    </source>
</evidence>
<dbReference type="GO" id="GO:0005789">
    <property type="term" value="C:endoplasmic reticulum membrane"/>
    <property type="evidence" value="ECO:0007669"/>
    <property type="project" value="UniProtKB-SubCell"/>
</dbReference>
<dbReference type="InterPro" id="IPR016292">
    <property type="entry name" value="Epoxide_hydrolase"/>
</dbReference>
<reference evidence="11" key="1">
    <citation type="submission" date="2022-11" db="UniProtKB">
        <authorList>
            <consortium name="WormBaseParasite"/>
        </authorList>
    </citation>
    <scope>IDENTIFICATION</scope>
</reference>
<dbReference type="PIRSF" id="PIRSF001112">
    <property type="entry name" value="Epoxide_hydrolase"/>
    <property type="match status" value="1"/>
</dbReference>
<dbReference type="GO" id="GO:0097176">
    <property type="term" value="P:epoxide metabolic process"/>
    <property type="evidence" value="ECO:0007669"/>
    <property type="project" value="TreeGrafter"/>
</dbReference>
<dbReference type="Proteomes" id="UP000887572">
    <property type="component" value="Unplaced"/>
</dbReference>
<evidence type="ECO:0000256" key="6">
    <source>
        <dbReference type="PIRNR" id="PIRNR001112"/>
    </source>
</evidence>
<dbReference type="EC" id="3.3.2.9" evidence="6"/>
<feature type="active site" description="Nucleophile" evidence="7">
    <location>
        <position position="246"/>
    </location>
</feature>
<comment type="catalytic activity">
    <reaction evidence="6">
        <text>cis-stilbene oxide + H2O = (1R,2R)-hydrobenzoin</text>
        <dbReference type="Rhea" id="RHEA:23900"/>
        <dbReference type="ChEBI" id="CHEBI:15377"/>
        <dbReference type="ChEBI" id="CHEBI:50004"/>
        <dbReference type="ChEBI" id="CHEBI:50014"/>
        <dbReference type="EC" id="3.3.2.9"/>
    </reaction>
</comment>
<keyword evidence="5 6" id="KW-0378">Hydrolase</keyword>
<accession>A0A914HHP7</accession>
<dbReference type="PRINTS" id="PR00412">
    <property type="entry name" value="EPOXHYDRLASE"/>
</dbReference>
<keyword evidence="8" id="KW-0812">Transmembrane</keyword>
<keyword evidence="10" id="KW-1185">Reference proteome</keyword>
<dbReference type="GO" id="GO:0033961">
    <property type="term" value="F:cis-stilbene-oxide hydrolase activity"/>
    <property type="evidence" value="ECO:0007669"/>
    <property type="project" value="UniProtKB-UniRule"/>
</dbReference>
<dbReference type="InterPro" id="IPR029058">
    <property type="entry name" value="AB_hydrolase_fold"/>
</dbReference>
<comment type="similarity">
    <text evidence="3 6">Belongs to the peptidase S33 family.</text>
</comment>
<organism evidence="10 11">
    <name type="scientific">Globodera rostochiensis</name>
    <name type="common">Golden nematode worm</name>
    <name type="synonym">Heterodera rostochiensis</name>
    <dbReference type="NCBI Taxonomy" id="31243"/>
    <lineage>
        <taxon>Eukaryota</taxon>
        <taxon>Metazoa</taxon>
        <taxon>Ecdysozoa</taxon>
        <taxon>Nematoda</taxon>
        <taxon>Chromadorea</taxon>
        <taxon>Rhabditida</taxon>
        <taxon>Tylenchina</taxon>
        <taxon>Tylenchomorpha</taxon>
        <taxon>Tylenchoidea</taxon>
        <taxon>Heteroderidae</taxon>
        <taxon>Heteroderinae</taxon>
        <taxon>Globodera</taxon>
    </lineage>
</organism>
<proteinExistence type="inferred from homology"/>
<keyword evidence="8" id="KW-1133">Transmembrane helix</keyword>
<evidence type="ECO:0000256" key="3">
    <source>
        <dbReference type="ARBA" id="ARBA00010088"/>
    </source>
</evidence>
<dbReference type="SUPFAM" id="SSF53474">
    <property type="entry name" value="alpha/beta-Hydrolases"/>
    <property type="match status" value="1"/>
</dbReference>
<comment type="catalytic activity">
    <reaction evidence="1 6">
        <text>1-(4-methoxyphenyl)-N-methyl-N-[(3-methyloxetan-3-yl)methyl]methanamine + H2O = 2-{[(4-methoxybenzyl)(methyl)amino]methyl}-2-methylpropane-1,3-diol</text>
        <dbReference type="Rhea" id="RHEA:55764"/>
        <dbReference type="ChEBI" id="CHEBI:15377"/>
        <dbReference type="ChEBI" id="CHEBI:139161"/>
        <dbReference type="ChEBI" id="CHEBI:139164"/>
        <dbReference type="EC" id="3.3.2.9"/>
    </reaction>
</comment>
<keyword evidence="6 8" id="KW-0472">Membrane</keyword>
<dbReference type="InterPro" id="IPR000639">
    <property type="entry name" value="Epox_hydrolase-like"/>
</dbReference>
<feature type="transmembrane region" description="Helical" evidence="8">
    <location>
        <begin position="7"/>
        <end position="29"/>
    </location>
</feature>
<dbReference type="PANTHER" id="PTHR21661">
    <property type="entry name" value="EPOXIDE HYDROLASE 1-RELATED"/>
    <property type="match status" value="1"/>
</dbReference>
<evidence type="ECO:0000313" key="10">
    <source>
        <dbReference type="Proteomes" id="UP000887572"/>
    </source>
</evidence>
<sequence>MPFVGRYSLLTLTFLVSGLVLGFLLYSLFRHPSTFHDQQLDFPREGFFGRGNAFADNSSIVPFTVNVTDEELTVLEDRLRRSRLGHEQLEDVQDFEYGFPLGTLLEWRDRWLNEYDWRKAEKALNEMGEHFLTQIEGLQIHFIRARPADPTAYARVVPILLCHGWPGSVFEFHKLIPILTNPRSNRIHNITSSDVAFEVIVPSIPGYGWSEQPHKRGFDQLATARIFHKLMANRLGLRRYVVQGGDWGSLVASNMARMFPDNVAGLHLNSVFLDFKTPSNFVIMLLGSVAPAWVFSGPAHADYNIGNIFWGILRESGYMHIQATKPDTVGVALNDSPLGLLAYILEKFAFWTNPSFLKLADGGLGRKFAQEDLLTAISIYWFNGNILSSQRYYKEHFAGYSAAEKLYRKYVRVPTAYAAFPHDLGGVQPRELVSRQFNLSQMTIFEDGGHFAALENPKELAEDIVRFVFKLFSD</sequence>
<evidence type="ECO:0000259" key="9">
    <source>
        <dbReference type="Pfam" id="PF06441"/>
    </source>
</evidence>
<evidence type="ECO:0000256" key="5">
    <source>
        <dbReference type="ARBA" id="ARBA00022801"/>
    </source>
</evidence>
<feature type="active site" description="Proton acceptor" evidence="7">
    <location>
        <position position="450"/>
    </location>
</feature>
<keyword evidence="6" id="KW-0256">Endoplasmic reticulum</keyword>
<comment type="subcellular location">
    <subcellularLocation>
        <location evidence="6">Endoplasmic reticulum membrane</location>
    </subcellularLocation>
    <subcellularLocation>
        <location evidence="2">Microsome membrane</location>
        <topology evidence="2">Single-pass membrane protein</topology>
    </subcellularLocation>
</comment>
<feature type="domain" description="Epoxide hydrolase N-terminal" evidence="9">
    <location>
        <begin position="61"/>
        <end position="172"/>
    </location>
</feature>
<dbReference type="AlphaFoldDB" id="A0A914HHP7"/>
<evidence type="ECO:0000256" key="1">
    <source>
        <dbReference type="ARBA" id="ARBA00000221"/>
    </source>
</evidence>
<evidence type="ECO:0000256" key="7">
    <source>
        <dbReference type="PIRSR" id="PIRSR001112-1"/>
    </source>
</evidence>
<evidence type="ECO:0000256" key="8">
    <source>
        <dbReference type="SAM" id="Phobius"/>
    </source>
</evidence>
<protein>
    <recommendedName>
        <fullName evidence="6">Epoxide hydrolase</fullName>
        <ecNumber evidence="6">3.3.2.9</ecNumber>
    </recommendedName>
</protein>
<dbReference type="Gene3D" id="3.40.50.1820">
    <property type="entry name" value="alpha/beta hydrolase"/>
    <property type="match status" value="1"/>
</dbReference>
<name>A0A914HHP7_GLORO</name>
<dbReference type="InterPro" id="IPR010497">
    <property type="entry name" value="Epoxide_hydro_N"/>
</dbReference>
<feature type="active site" description="Proton donor" evidence="7">
    <location>
        <position position="393"/>
    </location>
</feature>
<dbReference type="PANTHER" id="PTHR21661:SF35">
    <property type="entry name" value="EPOXIDE HYDROLASE"/>
    <property type="match status" value="1"/>
</dbReference>
<evidence type="ECO:0000313" key="11">
    <source>
        <dbReference type="WBParaSite" id="Gr19_v10_g17260.t1"/>
    </source>
</evidence>
<dbReference type="WBParaSite" id="Gr19_v10_g17260.t1">
    <property type="protein sequence ID" value="Gr19_v10_g17260.t1"/>
    <property type="gene ID" value="Gr19_v10_g17260"/>
</dbReference>